<accession>A0AC34QC60</accession>
<proteinExistence type="predicted"/>
<organism evidence="1 2">
    <name type="scientific">Panagrolaimus sp. JU765</name>
    <dbReference type="NCBI Taxonomy" id="591449"/>
    <lineage>
        <taxon>Eukaryota</taxon>
        <taxon>Metazoa</taxon>
        <taxon>Ecdysozoa</taxon>
        <taxon>Nematoda</taxon>
        <taxon>Chromadorea</taxon>
        <taxon>Rhabditida</taxon>
        <taxon>Tylenchina</taxon>
        <taxon>Panagrolaimomorpha</taxon>
        <taxon>Panagrolaimoidea</taxon>
        <taxon>Panagrolaimidae</taxon>
        <taxon>Panagrolaimus</taxon>
    </lineage>
</organism>
<evidence type="ECO:0000313" key="1">
    <source>
        <dbReference type="Proteomes" id="UP000887576"/>
    </source>
</evidence>
<dbReference type="WBParaSite" id="JU765_v2.g15170.t1">
    <property type="protein sequence ID" value="JU765_v2.g15170.t1"/>
    <property type="gene ID" value="JU765_v2.g15170"/>
</dbReference>
<sequence length="131" mass="14159">MVFIHGGAFLTGHAGDFPVAGIVRNLVSRGVVVVTIQYRLGLLGFFTTRTPDFPANLGLLDQVEALKWVIEEIPNFGGNPYLITLFGQSAGSASVSAHLFSPISQSLNSFAANFTKFQIFSNRPSWNPGPF</sequence>
<dbReference type="Proteomes" id="UP000887576">
    <property type="component" value="Unplaced"/>
</dbReference>
<protein>
    <submittedName>
        <fullName evidence="2">Carboxylic ester hydrolase</fullName>
    </submittedName>
</protein>
<name>A0AC34QC60_9BILA</name>
<evidence type="ECO:0000313" key="2">
    <source>
        <dbReference type="WBParaSite" id="JU765_v2.g15170.t1"/>
    </source>
</evidence>
<reference evidence="2" key="1">
    <citation type="submission" date="2022-11" db="UniProtKB">
        <authorList>
            <consortium name="WormBaseParasite"/>
        </authorList>
    </citation>
    <scope>IDENTIFICATION</scope>
</reference>